<keyword evidence="2" id="KW-1185">Reference proteome</keyword>
<protein>
    <recommendedName>
        <fullName evidence="3">NAD(P)-binding domain-containing protein</fullName>
    </recommendedName>
</protein>
<dbReference type="Proteomes" id="UP000297245">
    <property type="component" value="Unassembled WGS sequence"/>
</dbReference>
<reference evidence="1 2" key="1">
    <citation type="journal article" date="2019" name="Nat. Ecol. Evol.">
        <title>Megaphylogeny resolves global patterns of mushroom evolution.</title>
        <authorList>
            <person name="Varga T."/>
            <person name="Krizsan K."/>
            <person name="Foldi C."/>
            <person name="Dima B."/>
            <person name="Sanchez-Garcia M."/>
            <person name="Sanchez-Ramirez S."/>
            <person name="Szollosi G.J."/>
            <person name="Szarkandi J.G."/>
            <person name="Papp V."/>
            <person name="Albert L."/>
            <person name="Andreopoulos W."/>
            <person name="Angelini C."/>
            <person name="Antonin V."/>
            <person name="Barry K.W."/>
            <person name="Bougher N.L."/>
            <person name="Buchanan P."/>
            <person name="Buyck B."/>
            <person name="Bense V."/>
            <person name="Catcheside P."/>
            <person name="Chovatia M."/>
            <person name="Cooper J."/>
            <person name="Damon W."/>
            <person name="Desjardin D."/>
            <person name="Finy P."/>
            <person name="Geml J."/>
            <person name="Haridas S."/>
            <person name="Hughes K."/>
            <person name="Justo A."/>
            <person name="Karasinski D."/>
            <person name="Kautmanova I."/>
            <person name="Kiss B."/>
            <person name="Kocsube S."/>
            <person name="Kotiranta H."/>
            <person name="LaButti K.M."/>
            <person name="Lechner B.E."/>
            <person name="Liimatainen K."/>
            <person name="Lipzen A."/>
            <person name="Lukacs Z."/>
            <person name="Mihaltcheva S."/>
            <person name="Morgado L.N."/>
            <person name="Niskanen T."/>
            <person name="Noordeloos M.E."/>
            <person name="Ohm R.A."/>
            <person name="Ortiz-Santana B."/>
            <person name="Ovrebo C."/>
            <person name="Racz N."/>
            <person name="Riley R."/>
            <person name="Savchenko A."/>
            <person name="Shiryaev A."/>
            <person name="Soop K."/>
            <person name="Spirin V."/>
            <person name="Szebenyi C."/>
            <person name="Tomsovsky M."/>
            <person name="Tulloss R.E."/>
            <person name="Uehling J."/>
            <person name="Grigoriev I.V."/>
            <person name="Vagvolgyi C."/>
            <person name="Papp T."/>
            <person name="Martin F.M."/>
            <person name="Miettinen O."/>
            <person name="Hibbett D.S."/>
            <person name="Nagy L.G."/>
        </authorList>
    </citation>
    <scope>NUCLEOTIDE SEQUENCE [LARGE SCALE GENOMIC DNA]</scope>
    <source>
        <strain evidence="1 2">CBS 962.96</strain>
    </source>
</reference>
<name>A0A4S8L426_DENBC</name>
<dbReference type="AlphaFoldDB" id="A0A4S8L426"/>
<dbReference type="SUPFAM" id="SSF51735">
    <property type="entry name" value="NAD(P)-binding Rossmann-fold domains"/>
    <property type="match status" value="1"/>
</dbReference>
<sequence>MHSVQPYKLLPRHRARYQLQADLAISASKCQEVAHRRSSVVEVNDIFEDKIDPDVLEGVDALFYAATPWLTSTPLEQMVPKSISGPLNIIDQAEKAGVKSVIVTGSLASGEFIHRAILL</sequence>
<dbReference type="EMBL" id="ML179675">
    <property type="protein sequence ID" value="THU83249.1"/>
    <property type="molecule type" value="Genomic_DNA"/>
</dbReference>
<accession>A0A4S8L426</accession>
<organism evidence="1 2">
    <name type="scientific">Dendrothele bispora (strain CBS 962.96)</name>
    <dbReference type="NCBI Taxonomy" id="1314807"/>
    <lineage>
        <taxon>Eukaryota</taxon>
        <taxon>Fungi</taxon>
        <taxon>Dikarya</taxon>
        <taxon>Basidiomycota</taxon>
        <taxon>Agaricomycotina</taxon>
        <taxon>Agaricomycetes</taxon>
        <taxon>Agaricomycetidae</taxon>
        <taxon>Agaricales</taxon>
        <taxon>Agaricales incertae sedis</taxon>
        <taxon>Dendrothele</taxon>
    </lineage>
</organism>
<proteinExistence type="predicted"/>
<gene>
    <name evidence="1" type="ORF">K435DRAFT_871470</name>
</gene>
<dbReference type="Gene3D" id="3.40.50.720">
    <property type="entry name" value="NAD(P)-binding Rossmann-like Domain"/>
    <property type="match status" value="1"/>
</dbReference>
<evidence type="ECO:0000313" key="2">
    <source>
        <dbReference type="Proteomes" id="UP000297245"/>
    </source>
</evidence>
<evidence type="ECO:0008006" key="3">
    <source>
        <dbReference type="Google" id="ProtNLM"/>
    </source>
</evidence>
<dbReference type="OrthoDB" id="2735536at2759"/>
<evidence type="ECO:0000313" key="1">
    <source>
        <dbReference type="EMBL" id="THU83249.1"/>
    </source>
</evidence>
<dbReference type="InterPro" id="IPR036291">
    <property type="entry name" value="NAD(P)-bd_dom_sf"/>
</dbReference>